<protein>
    <recommendedName>
        <fullName evidence="8">Glycogen synthase</fullName>
        <ecNumber evidence="8">2.4.1.21</ecNumber>
    </recommendedName>
    <alternativeName>
        <fullName evidence="8">Starch [bacterial glycogen] synthase</fullName>
    </alternativeName>
</protein>
<gene>
    <name evidence="8" type="primary">glgA</name>
    <name evidence="11" type="ORF">GGR25_003279</name>
</gene>
<comment type="similarity">
    <text evidence="4 8">Belongs to the glycosyltransferase 1 family. Bacterial/plant glycogen synthase subfamily.</text>
</comment>
<dbReference type="RefSeq" id="WP_183399876.1">
    <property type="nucleotide sequence ID" value="NZ_JACIDS010000004.1"/>
</dbReference>
<sequence length="484" mass="51158">MKQLKVLSVASEIYPFVKTGGLADVVGALPGALAAEGIAVTTLVPGYPSVLKAIEGAETVYVYHWFYGGDARLLKAHAAGLDLMVLDAPHLYDRPGNPYVGGDGRDWPDNPIRFAALSRIAADLGLSFVPAYQPDIVHAHDWPTGLTPAFLRYSGRPHPPSVMTIHNMAFQGQYPRELLPALGLPDHAFSVGGVEYFGTIGYLKAGLQLADRITTVSPTYASEICTPEGGMGLDGLLRARGTALTGILNGIDISVWDPATDPHIAAPFDAANGAARAANKRALQERLGLAVDPDAQLFGIVSRLTWQKGLDLVLDRLGTLLADGGQLAVLGSGEPGLAEGFGLASIGNPGRVAIAHGYDEGLAHLIQAGSDVILVPSRFEPCGLTQLCALRYGAIPLVGRVGGLADTIIDANDVARAAGIGTGIQFAPVTGDQYEAALRRAAVLWRDRAYWKKLQKNAMKTDVSWLRAAASYAALYRSLLAERA</sequence>
<dbReference type="UniPathway" id="UPA00164"/>
<feature type="domain" description="Starch synthase catalytic" evidence="10">
    <location>
        <begin position="5"/>
        <end position="238"/>
    </location>
</feature>
<keyword evidence="6 8" id="KW-0808">Transferase</keyword>
<dbReference type="InterPro" id="IPR011835">
    <property type="entry name" value="GS/SS"/>
</dbReference>
<dbReference type="CDD" id="cd03791">
    <property type="entry name" value="GT5_Glycogen_synthase_DULL1-like"/>
    <property type="match status" value="1"/>
</dbReference>
<dbReference type="GO" id="GO:0005829">
    <property type="term" value="C:cytosol"/>
    <property type="evidence" value="ECO:0007669"/>
    <property type="project" value="TreeGrafter"/>
</dbReference>
<accession>A0A840ATS6</accession>
<dbReference type="HAMAP" id="MF_00484">
    <property type="entry name" value="Glycogen_synth"/>
    <property type="match status" value="1"/>
</dbReference>
<evidence type="ECO:0000256" key="8">
    <source>
        <dbReference type="HAMAP-Rule" id="MF_00484"/>
    </source>
</evidence>
<evidence type="ECO:0000259" key="10">
    <source>
        <dbReference type="Pfam" id="PF08323"/>
    </source>
</evidence>
<evidence type="ECO:0000313" key="11">
    <source>
        <dbReference type="EMBL" id="MBB3932221.1"/>
    </source>
</evidence>
<feature type="domain" description="Glycosyl transferase family 1" evidence="9">
    <location>
        <begin position="292"/>
        <end position="452"/>
    </location>
</feature>
<name>A0A840ATS6_9HYPH</name>
<dbReference type="Pfam" id="PF00534">
    <property type="entry name" value="Glycos_transf_1"/>
    <property type="match status" value="1"/>
</dbReference>
<dbReference type="Pfam" id="PF08323">
    <property type="entry name" value="Glyco_transf_5"/>
    <property type="match status" value="1"/>
</dbReference>
<evidence type="ECO:0000256" key="7">
    <source>
        <dbReference type="ARBA" id="ARBA00023056"/>
    </source>
</evidence>
<evidence type="ECO:0000256" key="3">
    <source>
        <dbReference type="ARBA" id="ARBA00004964"/>
    </source>
</evidence>
<keyword evidence="5 8" id="KW-0328">Glycosyltransferase</keyword>
<dbReference type="GO" id="GO:0009011">
    <property type="term" value="F:alpha-1,4-glucan glucosyltransferase (ADP-glucose donor) activity"/>
    <property type="evidence" value="ECO:0007669"/>
    <property type="project" value="UniProtKB-UniRule"/>
</dbReference>
<comment type="function">
    <text evidence="2 8">Synthesizes alpha-1,4-glucan chains using ADP-glucose.</text>
</comment>
<dbReference type="InterPro" id="IPR001296">
    <property type="entry name" value="Glyco_trans_1"/>
</dbReference>
<keyword evidence="12" id="KW-1185">Reference proteome</keyword>
<dbReference type="EC" id="2.4.1.21" evidence="8"/>
<dbReference type="PANTHER" id="PTHR45825:SF11">
    <property type="entry name" value="ALPHA AMYLASE DOMAIN-CONTAINING PROTEIN"/>
    <property type="match status" value="1"/>
</dbReference>
<evidence type="ECO:0000256" key="4">
    <source>
        <dbReference type="ARBA" id="ARBA00010281"/>
    </source>
</evidence>
<dbReference type="PANTHER" id="PTHR45825">
    <property type="entry name" value="GRANULE-BOUND STARCH SYNTHASE 1, CHLOROPLASTIC/AMYLOPLASTIC"/>
    <property type="match status" value="1"/>
</dbReference>
<evidence type="ECO:0000259" key="9">
    <source>
        <dbReference type="Pfam" id="PF00534"/>
    </source>
</evidence>
<dbReference type="NCBIfam" id="TIGR02095">
    <property type="entry name" value="glgA"/>
    <property type="match status" value="1"/>
</dbReference>
<dbReference type="EMBL" id="JACIDS010000004">
    <property type="protein sequence ID" value="MBB3932221.1"/>
    <property type="molecule type" value="Genomic_DNA"/>
</dbReference>
<proteinExistence type="inferred from homology"/>
<dbReference type="GO" id="GO:0005978">
    <property type="term" value="P:glycogen biosynthetic process"/>
    <property type="evidence" value="ECO:0007669"/>
    <property type="project" value="UniProtKB-UniRule"/>
</dbReference>
<dbReference type="GO" id="GO:0004373">
    <property type="term" value="F:alpha-1,4-glucan glucosyltransferase (UDP-glucose donor) activity"/>
    <property type="evidence" value="ECO:0007669"/>
    <property type="project" value="InterPro"/>
</dbReference>
<dbReference type="SUPFAM" id="SSF53756">
    <property type="entry name" value="UDP-Glycosyltransferase/glycogen phosphorylase"/>
    <property type="match status" value="1"/>
</dbReference>
<dbReference type="Proteomes" id="UP000553963">
    <property type="component" value="Unassembled WGS sequence"/>
</dbReference>
<evidence type="ECO:0000256" key="6">
    <source>
        <dbReference type="ARBA" id="ARBA00022679"/>
    </source>
</evidence>
<evidence type="ECO:0000313" key="12">
    <source>
        <dbReference type="Proteomes" id="UP000553963"/>
    </source>
</evidence>
<evidence type="ECO:0000256" key="5">
    <source>
        <dbReference type="ARBA" id="ARBA00022676"/>
    </source>
</evidence>
<dbReference type="InterPro" id="IPR013534">
    <property type="entry name" value="Starch_synth_cat_dom"/>
</dbReference>
<dbReference type="AlphaFoldDB" id="A0A840ATS6"/>
<comment type="pathway">
    <text evidence="3 8">Glycan biosynthesis; glycogen biosynthesis.</text>
</comment>
<dbReference type="NCBIfam" id="NF001899">
    <property type="entry name" value="PRK00654.1-2"/>
    <property type="match status" value="1"/>
</dbReference>
<organism evidence="11 12">
    <name type="scientific">Kaistia hirudinis</name>
    <dbReference type="NCBI Taxonomy" id="1293440"/>
    <lineage>
        <taxon>Bacteria</taxon>
        <taxon>Pseudomonadati</taxon>
        <taxon>Pseudomonadota</taxon>
        <taxon>Alphaproteobacteria</taxon>
        <taxon>Hyphomicrobiales</taxon>
        <taxon>Kaistiaceae</taxon>
        <taxon>Kaistia</taxon>
    </lineage>
</organism>
<evidence type="ECO:0000256" key="1">
    <source>
        <dbReference type="ARBA" id="ARBA00001478"/>
    </source>
</evidence>
<comment type="catalytic activity">
    <reaction evidence="1 8">
        <text>[(1-&gt;4)-alpha-D-glucosyl](n) + ADP-alpha-D-glucose = [(1-&gt;4)-alpha-D-glucosyl](n+1) + ADP + H(+)</text>
        <dbReference type="Rhea" id="RHEA:18189"/>
        <dbReference type="Rhea" id="RHEA-COMP:9584"/>
        <dbReference type="Rhea" id="RHEA-COMP:9587"/>
        <dbReference type="ChEBI" id="CHEBI:15378"/>
        <dbReference type="ChEBI" id="CHEBI:15444"/>
        <dbReference type="ChEBI" id="CHEBI:57498"/>
        <dbReference type="ChEBI" id="CHEBI:456216"/>
        <dbReference type="EC" id="2.4.1.21"/>
    </reaction>
</comment>
<reference evidence="11 12" key="1">
    <citation type="submission" date="2020-08" db="EMBL/GenBank/DDBJ databases">
        <title>Genomic Encyclopedia of Type Strains, Phase IV (KMG-IV): sequencing the most valuable type-strain genomes for metagenomic binning, comparative biology and taxonomic classification.</title>
        <authorList>
            <person name="Goeker M."/>
        </authorList>
    </citation>
    <scope>NUCLEOTIDE SEQUENCE [LARGE SCALE GENOMIC DNA]</scope>
    <source>
        <strain evidence="11 12">DSM 25966</strain>
    </source>
</reference>
<comment type="caution">
    <text evidence="11">The sequence shown here is derived from an EMBL/GenBank/DDBJ whole genome shotgun (WGS) entry which is preliminary data.</text>
</comment>
<feature type="binding site" evidence="8">
    <location>
        <position position="18"/>
    </location>
    <ligand>
        <name>ADP-alpha-D-glucose</name>
        <dbReference type="ChEBI" id="CHEBI:57498"/>
    </ligand>
</feature>
<evidence type="ECO:0000256" key="2">
    <source>
        <dbReference type="ARBA" id="ARBA00002764"/>
    </source>
</evidence>
<dbReference type="NCBIfam" id="NF010699">
    <property type="entry name" value="PRK14099.1"/>
    <property type="match status" value="1"/>
</dbReference>
<keyword evidence="7 8" id="KW-0320">Glycogen biosynthesis</keyword>
<dbReference type="Gene3D" id="3.40.50.2000">
    <property type="entry name" value="Glycogen Phosphorylase B"/>
    <property type="match status" value="2"/>
</dbReference>